<evidence type="ECO:0000313" key="4">
    <source>
        <dbReference type="Proteomes" id="UP000030944"/>
    </source>
</evidence>
<dbReference type="SMART" id="SM00226">
    <property type="entry name" value="LMWPc"/>
    <property type="match status" value="1"/>
</dbReference>
<dbReference type="Proteomes" id="UP000030944">
    <property type="component" value="Chromosome"/>
</dbReference>
<name>A0A0A7V268_9ARCH</name>
<evidence type="ECO:0000313" key="3">
    <source>
        <dbReference type="EMBL" id="AJA93119.1"/>
    </source>
</evidence>
<evidence type="ECO:0000259" key="2">
    <source>
        <dbReference type="SMART" id="SM00226"/>
    </source>
</evidence>
<dbReference type="PANTHER" id="PTHR43428:SF1">
    <property type="entry name" value="ARSENATE REDUCTASE"/>
    <property type="match status" value="1"/>
</dbReference>
<dbReference type="EMBL" id="CP007026">
    <property type="protein sequence ID" value="AJA93119.1"/>
    <property type="molecule type" value="Genomic_DNA"/>
</dbReference>
<dbReference type="STRING" id="1410606.T478_0959"/>
<sequence length="135" mass="15141">MSKDILFVCVENAGRSQMAEAFFRKFTEGKFNVNSAGTVPSGNLNPVVVEVMKEIGIDMTNQSPKTLSQSMISSSFKTINMGCMDKESCPALFVKDVIDWNIPDPKEKTIEQVREIRDQIKSEVLNFINSIDNEK</sequence>
<accession>A0A0A7V268</accession>
<reference evidence="3 4" key="1">
    <citation type="journal article" date="2015" name="Proc. Natl. Acad. Sci. U.S.A.">
        <title>Genomic and proteomic characterization of "Candidatus Nitrosopelagicus brevis": An ammonia-oxidizing archaeon from the open ocean.</title>
        <authorList>
            <person name="Santoro A.E."/>
            <person name="Dupont C.L."/>
            <person name="Richter R.A."/>
            <person name="Craig M.T."/>
            <person name="Carini P."/>
            <person name="McIlvin M.R."/>
            <person name="Yang Y."/>
            <person name="Orsi W.D."/>
            <person name="Moran D.M."/>
            <person name="Saito M.A."/>
        </authorList>
    </citation>
    <scope>NUCLEOTIDE SEQUENCE [LARGE SCALE GENOMIC DNA]</scope>
    <source>
        <strain evidence="4">V2</strain>
    </source>
</reference>
<dbReference type="GeneID" id="24816846"/>
<dbReference type="SUPFAM" id="SSF52788">
    <property type="entry name" value="Phosphotyrosine protein phosphatases I"/>
    <property type="match status" value="1"/>
</dbReference>
<feature type="domain" description="Phosphotyrosine protein phosphatase I" evidence="2">
    <location>
        <begin position="3"/>
        <end position="130"/>
    </location>
</feature>
<dbReference type="HOGENOM" id="CLU_071415_3_3_2"/>
<dbReference type="InterPro" id="IPR036196">
    <property type="entry name" value="Ptyr_pPase_sf"/>
</dbReference>
<keyword evidence="1" id="KW-0059">Arsenical resistance</keyword>
<dbReference type="GO" id="GO:0046685">
    <property type="term" value="P:response to arsenic-containing substance"/>
    <property type="evidence" value="ECO:0007669"/>
    <property type="project" value="UniProtKB-KW"/>
</dbReference>
<protein>
    <submittedName>
        <fullName evidence="3">Low molecular weight phosphotyrosine protein phosphatase</fullName>
    </submittedName>
</protein>
<gene>
    <name evidence="3" type="ORF">T478_0959</name>
</gene>
<organism evidence="3 4">
    <name type="scientific">Candidatus Nitrosopelagicus brevis</name>
    <dbReference type="NCBI Taxonomy" id="1410606"/>
    <lineage>
        <taxon>Archaea</taxon>
        <taxon>Nitrososphaerota</taxon>
    </lineage>
</organism>
<dbReference type="InterPro" id="IPR023485">
    <property type="entry name" value="Ptyr_pPase"/>
</dbReference>
<proteinExistence type="predicted"/>
<dbReference type="OrthoDB" id="295776at2157"/>
<dbReference type="Pfam" id="PF01451">
    <property type="entry name" value="LMWPc"/>
    <property type="match status" value="1"/>
</dbReference>
<dbReference type="PANTHER" id="PTHR43428">
    <property type="entry name" value="ARSENATE REDUCTASE"/>
    <property type="match status" value="1"/>
</dbReference>
<dbReference type="Gene3D" id="3.40.50.2300">
    <property type="match status" value="1"/>
</dbReference>
<dbReference type="RefSeq" id="WP_082008730.1">
    <property type="nucleotide sequence ID" value="NZ_CP007026.1"/>
</dbReference>
<evidence type="ECO:0000256" key="1">
    <source>
        <dbReference type="ARBA" id="ARBA00022849"/>
    </source>
</evidence>
<dbReference type="CDD" id="cd16345">
    <property type="entry name" value="LMWP_ArsC"/>
    <property type="match status" value="1"/>
</dbReference>
<dbReference type="KEGG" id="nbv:T478_0959"/>
<dbReference type="AlphaFoldDB" id="A0A0A7V268"/>